<dbReference type="EMBL" id="FMZC01000012">
    <property type="protein sequence ID" value="SDE13335.1"/>
    <property type="molecule type" value="Genomic_DNA"/>
</dbReference>
<proteinExistence type="predicted"/>
<name>A0A1G7AH04_9BURK</name>
<evidence type="ECO:0000313" key="2">
    <source>
        <dbReference type="Proteomes" id="UP000198781"/>
    </source>
</evidence>
<dbReference type="Proteomes" id="UP000198781">
    <property type="component" value="Unassembled WGS sequence"/>
</dbReference>
<reference evidence="1 2" key="1">
    <citation type="submission" date="2016-10" db="EMBL/GenBank/DDBJ databases">
        <authorList>
            <person name="de Groot N.N."/>
        </authorList>
    </citation>
    <scope>NUCLEOTIDE SEQUENCE [LARGE SCALE GENOMIC DNA]</scope>
    <source>
        <strain evidence="1 2">DSM 16619</strain>
    </source>
</reference>
<organism evidence="1 2">
    <name type="scientific">Paracidovorax valerianellae</name>
    <dbReference type="NCBI Taxonomy" id="187868"/>
    <lineage>
        <taxon>Bacteria</taxon>
        <taxon>Pseudomonadati</taxon>
        <taxon>Pseudomonadota</taxon>
        <taxon>Betaproteobacteria</taxon>
        <taxon>Burkholderiales</taxon>
        <taxon>Comamonadaceae</taxon>
        <taxon>Paracidovorax</taxon>
    </lineage>
</organism>
<accession>A0A1G7AH04</accession>
<gene>
    <name evidence="1" type="ORF">SAMN05192589_112154</name>
</gene>
<keyword evidence="2" id="KW-1185">Reference proteome</keyword>
<evidence type="ECO:0000313" key="1">
    <source>
        <dbReference type="EMBL" id="SDE13335.1"/>
    </source>
</evidence>
<protein>
    <submittedName>
        <fullName evidence="1">Uncharacterized protein</fullName>
    </submittedName>
</protein>
<dbReference type="AlphaFoldDB" id="A0A1G7AH04"/>
<sequence length="336" mass="38105">MPLATVKRYGTDDAWEDTSGQFLFTRVTNASIAIKNIAMHPRTYCPGGRFGIKPFCAAKTKQRIKRVKMGSLPMRNPSSHSHTQPDNEFCSIIKVGVFMKKISEKLKMRWLVIFLGIFICTACGPSDAQMKDYLEKKRVECLDKFCQGDQPPQRDASREILQKLNGQWFIGPKDYYSGFGAAVFYWPDNAPAFSSDKKKKDNEVAFYETAIEVFLHSKTGGAVMANRYQLLVDAEKQGRLISKGSPRAGLEVWKVRDAIQGMPPAVWYVASQLKDNEGFPPVLGCDDQNPQFDRCTMAFTWQSGVAVDMRFRAKHGPDWPEIYQEMMRVLNLLKKA</sequence>